<evidence type="ECO:0000313" key="2">
    <source>
        <dbReference type="Proteomes" id="UP000053989"/>
    </source>
</evidence>
<accession>A0A0C3EGM8</accession>
<dbReference type="Proteomes" id="UP000053989">
    <property type="component" value="Unassembled WGS sequence"/>
</dbReference>
<dbReference type="AlphaFoldDB" id="A0A0C3EGM8"/>
<evidence type="ECO:0000313" key="1">
    <source>
        <dbReference type="EMBL" id="KIM67076.1"/>
    </source>
</evidence>
<reference evidence="1 2" key="1">
    <citation type="submission" date="2014-04" db="EMBL/GenBank/DDBJ databases">
        <authorList>
            <consortium name="DOE Joint Genome Institute"/>
            <person name="Kuo A."/>
            <person name="Kohler A."/>
            <person name="Nagy L.G."/>
            <person name="Floudas D."/>
            <person name="Copeland A."/>
            <person name="Barry K.W."/>
            <person name="Cichocki N."/>
            <person name="Veneault-Fourrey C."/>
            <person name="LaButti K."/>
            <person name="Lindquist E.A."/>
            <person name="Lipzen A."/>
            <person name="Lundell T."/>
            <person name="Morin E."/>
            <person name="Murat C."/>
            <person name="Sun H."/>
            <person name="Tunlid A."/>
            <person name="Henrissat B."/>
            <person name="Grigoriev I.V."/>
            <person name="Hibbett D.S."/>
            <person name="Martin F."/>
            <person name="Nordberg H.P."/>
            <person name="Cantor M.N."/>
            <person name="Hua S.X."/>
        </authorList>
    </citation>
    <scope>NUCLEOTIDE SEQUENCE [LARGE SCALE GENOMIC DNA]</scope>
    <source>
        <strain evidence="1 2">Foug A</strain>
    </source>
</reference>
<dbReference type="EMBL" id="KN822014">
    <property type="protein sequence ID" value="KIM67076.1"/>
    <property type="molecule type" value="Genomic_DNA"/>
</dbReference>
<dbReference type="InParanoid" id="A0A0C3EGM8"/>
<proteinExistence type="predicted"/>
<dbReference type="HOGENOM" id="CLU_1338208_0_0_1"/>
<keyword evidence="2" id="KW-1185">Reference proteome</keyword>
<organism evidence="1 2">
    <name type="scientific">Scleroderma citrinum Foug A</name>
    <dbReference type="NCBI Taxonomy" id="1036808"/>
    <lineage>
        <taxon>Eukaryota</taxon>
        <taxon>Fungi</taxon>
        <taxon>Dikarya</taxon>
        <taxon>Basidiomycota</taxon>
        <taxon>Agaricomycotina</taxon>
        <taxon>Agaricomycetes</taxon>
        <taxon>Agaricomycetidae</taxon>
        <taxon>Boletales</taxon>
        <taxon>Sclerodermatineae</taxon>
        <taxon>Sclerodermataceae</taxon>
        <taxon>Scleroderma</taxon>
    </lineage>
</organism>
<gene>
    <name evidence="1" type="ORF">SCLCIDRAFT_222612</name>
</gene>
<protein>
    <submittedName>
        <fullName evidence="1">Uncharacterized protein</fullName>
    </submittedName>
</protein>
<name>A0A0C3EGM8_9AGAM</name>
<sequence length="205" mass="23534">MWIQTVHATCRSESISSTAPFIDPCIQKPLWRPWELVRQVDHPNLQNCPKLLCVAAWPGRTLSFPTLTVTTPQPKPLDNSTFSGSLLIPPSAFTFSITMTWIVRGFFFSPDEAHTWATRHAPDEISLEGTRHLSSNIYRYFRRKGINLQAVTLFDREGFRKSLSSLTALRFQWKKQWTIRHSSLGKTHAVRGMSYLSRTRMSSHS</sequence>
<reference evidence="2" key="2">
    <citation type="submission" date="2015-01" db="EMBL/GenBank/DDBJ databases">
        <title>Evolutionary Origins and Diversification of the Mycorrhizal Mutualists.</title>
        <authorList>
            <consortium name="DOE Joint Genome Institute"/>
            <consortium name="Mycorrhizal Genomics Consortium"/>
            <person name="Kohler A."/>
            <person name="Kuo A."/>
            <person name="Nagy L.G."/>
            <person name="Floudas D."/>
            <person name="Copeland A."/>
            <person name="Barry K.W."/>
            <person name="Cichocki N."/>
            <person name="Veneault-Fourrey C."/>
            <person name="LaButti K."/>
            <person name="Lindquist E.A."/>
            <person name="Lipzen A."/>
            <person name="Lundell T."/>
            <person name="Morin E."/>
            <person name="Murat C."/>
            <person name="Riley R."/>
            <person name="Ohm R."/>
            <person name="Sun H."/>
            <person name="Tunlid A."/>
            <person name="Henrissat B."/>
            <person name="Grigoriev I.V."/>
            <person name="Hibbett D.S."/>
            <person name="Martin F."/>
        </authorList>
    </citation>
    <scope>NUCLEOTIDE SEQUENCE [LARGE SCALE GENOMIC DNA]</scope>
    <source>
        <strain evidence="2">Foug A</strain>
    </source>
</reference>